<dbReference type="PROSITE" id="PS00708">
    <property type="entry name" value="PRO_ENDOPEP_SER"/>
    <property type="match status" value="1"/>
</dbReference>
<dbReference type="PANTHER" id="PTHR22946">
    <property type="entry name" value="DIENELACTONE HYDROLASE DOMAIN-CONTAINING PROTEIN-RELATED"/>
    <property type="match status" value="1"/>
</dbReference>
<dbReference type="Gene3D" id="3.40.50.1820">
    <property type="entry name" value="alpha/beta hydrolase"/>
    <property type="match status" value="1"/>
</dbReference>
<feature type="domain" description="Dienelactone hydrolase" evidence="3">
    <location>
        <begin position="69"/>
        <end position="303"/>
    </location>
</feature>
<keyword evidence="1" id="KW-0378">Hydrolase</keyword>
<dbReference type="Proteomes" id="UP000712570">
    <property type="component" value="Unassembled WGS sequence"/>
</dbReference>
<evidence type="ECO:0000256" key="2">
    <source>
        <dbReference type="SAM" id="MobiDB-lite"/>
    </source>
</evidence>
<organism evidence="4 5">
    <name type="scientific">Iodobacter violaceini</name>
    <dbReference type="NCBI Taxonomy" id="3044271"/>
    <lineage>
        <taxon>Bacteria</taxon>
        <taxon>Pseudomonadati</taxon>
        <taxon>Pseudomonadota</taxon>
        <taxon>Betaproteobacteria</taxon>
        <taxon>Neisseriales</taxon>
        <taxon>Chitinibacteraceae</taxon>
        <taxon>Iodobacter</taxon>
    </lineage>
</organism>
<dbReference type="PANTHER" id="PTHR22946:SF9">
    <property type="entry name" value="POLYKETIDE TRANSFERASE AF380"/>
    <property type="match status" value="1"/>
</dbReference>
<reference evidence="4 5" key="1">
    <citation type="submission" date="2020-03" db="EMBL/GenBank/DDBJ databases">
        <title>Draft genome sequence of environmentally isolated violet-colored cultures.</title>
        <authorList>
            <person name="Wilson H.S."/>
        </authorList>
    </citation>
    <scope>NUCLEOTIDE SEQUENCE [LARGE SCALE GENOMIC DNA]</scope>
    <source>
        <strain evidence="4 5">HSC-16F04</strain>
    </source>
</reference>
<name>A0ABX0KRF7_9NEIS</name>
<feature type="region of interest" description="Disordered" evidence="2">
    <location>
        <begin position="269"/>
        <end position="290"/>
    </location>
</feature>
<dbReference type="Pfam" id="PF01738">
    <property type="entry name" value="DLH"/>
    <property type="match status" value="1"/>
</dbReference>
<dbReference type="EMBL" id="JAAOLX010000002">
    <property type="protein sequence ID" value="NHQ85273.1"/>
    <property type="molecule type" value="Genomic_DNA"/>
</dbReference>
<dbReference type="InterPro" id="IPR029058">
    <property type="entry name" value="AB_hydrolase_fold"/>
</dbReference>
<evidence type="ECO:0000256" key="1">
    <source>
        <dbReference type="ARBA" id="ARBA00022801"/>
    </source>
</evidence>
<gene>
    <name evidence="4" type="ORF">HA050_04000</name>
</gene>
<keyword evidence="5" id="KW-1185">Reference proteome</keyword>
<proteinExistence type="predicted"/>
<evidence type="ECO:0000313" key="5">
    <source>
        <dbReference type="Proteomes" id="UP000712570"/>
    </source>
</evidence>
<dbReference type="InterPro" id="IPR050261">
    <property type="entry name" value="FrsA_esterase"/>
</dbReference>
<dbReference type="InterPro" id="IPR002925">
    <property type="entry name" value="Dienelactn_hydro"/>
</dbReference>
<accession>A0ABX0KRF7</accession>
<sequence>MKLHLEWAQLQIHRPRTLMKNFAVKCLTTLLCCGLLSAVVASEPEATALNSRLVHFPAFGGKTPLDVMGVFRTPQGTGKFPVVIILHGSAGIDSRGAMHAQNLAKAGIASLELDMWGARGLSGGAKGRPDKVHDTLPDLWGAEVWLANQEKIDAKRIGVMGFSWGGVMAMLSATAENGPPAGVPPLQGNIALYPVCWAYNKVPGYRFQALRATKVLILAGAKDRYDDNEQACPELVQSLEPEYRNQLSVQVYPNAEHGFDMLEKENHYQDPYSHRGKGGESISAPNPEAREDARRRVVSFFNERFAITP</sequence>
<comment type="caution">
    <text evidence="4">The sequence shown here is derived from an EMBL/GenBank/DDBJ whole genome shotgun (WGS) entry which is preliminary data.</text>
</comment>
<protein>
    <recommendedName>
        <fullName evidence="3">Dienelactone hydrolase domain-containing protein</fullName>
    </recommendedName>
</protein>
<dbReference type="InterPro" id="IPR002471">
    <property type="entry name" value="Pept_S9_AS"/>
</dbReference>
<evidence type="ECO:0000259" key="3">
    <source>
        <dbReference type="Pfam" id="PF01738"/>
    </source>
</evidence>
<evidence type="ECO:0000313" key="4">
    <source>
        <dbReference type="EMBL" id="NHQ85273.1"/>
    </source>
</evidence>
<dbReference type="SUPFAM" id="SSF53474">
    <property type="entry name" value="alpha/beta-Hydrolases"/>
    <property type="match status" value="1"/>
</dbReference>